<dbReference type="InterPro" id="IPR008166">
    <property type="entry name" value="Glyco_transf_92"/>
</dbReference>
<evidence type="ECO:0000313" key="7">
    <source>
        <dbReference type="EMBL" id="KAJ1354504.1"/>
    </source>
</evidence>
<evidence type="ECO:0000313" key="8">
    <source>
        <dbReference type="Proteomes" id="UP001196413"/>
    </source>
</evidence>
<organism evidence="7 8">
    <name type="scientific">Parelaphostrongylus tenuis</name>
    <name type="common">Meningeal worm</name>
    <dbReference type="NCBI Taxonomy" id="148309"/>
    <lineage>
        <taxon>Eukaryota</taxon>
        <taxon>Metazoa</taxon>
        <taxon>Ecdysozoa</taxon>
        <taxon>Nematoda</taxon>
        <taxon>Chromadorea</taxon>
        <taxon>Rhabditida</taxon>
        <taxon>Rhabditina</taxon>
        <taxon>Rhabditomorpha</taxon>
        <taxon>Strongyloidea</taxon>
        <taxon>Metastrongylidae</taxon>
        <taxon>Parelaphostrongylus</taxon>
    </lineage>
</organism>
<dbReference type="GO" id="GO:0016757">
    <property type="term" value="F:glycosyltransferase activity"/>
    <property type="evidence" value="ECO:0007669"/>
    <property type="project" value="UniProtKB-UniRule"/>
</dbReference>
<comment type="caution">
    <text evidence="7">The sequence shown here is derived from an EMBL/GenBank/DDBJ whole genome shotgun (WGS) entry which is preliminary data.</text>
</comment>
<dbReference type="GO" id="GO:0016020">
    <property type="term" value="C:membrane"/>
    <property type="evidence" value="ECO:0007669"/>
    <property type="project" value="UniProtKB-SubCell"/>
</dbReference>
<sequence length="137" mass="15623">MFFFLVIFRTEAVDLLSTHHVRKFKSGYTTLKVPLTQAVLLHSRYTHLGGEKSTRVRLVPVGTSLDNLQATMIARAKKIFPNGADFHYTTQSTLGRCLKSWRETQNNCKTPISGCLTSLINLEHWHFIESTDNFLPL</sequence>
<comment type="subcellular location">
    <subcellularLocation>
        <location evidence="1">Membrane</location>
        <topology evidence="1">Single-pass membrane protein</topology>
    </subcellularLocation>
</comment>
<evidence type="ECO:0000256" key="4">
    <source>
        <dbReference type="ARBA" id="ARBA00022679"/>
    </source>
</evidence>
<evidence type="ECO:0000256" key="1">
    <source>
        <dbReference type="ARBA" id="ARBA00004167"/>
    </source>
</evidence>
<comment type="similarity">
    <text evidence="2 6">Belongs to the glycosyltransferase 92 family.</text>
</comment>
<accession>A0AAD5QM26</accession>
<keyword evidence="3 6" id="KW-0328">Glycosyltransferase</keyword>
<dbReference type="AlphaFoldDB" id="A0AAD5QM26"/>
<proteinExistence type="inferred from homology"/>
<reference evidence="7" key="1">
    <citation type="submission" date="2021-06" db="EMBL/GenBank/DDBJ databases">
        <title>Parelaphostrongylus tenuis whole genome reference sequence.</title>
        <authorList>
            <person name="Garwood T.J."/>
            <person name="Larsen P.A."/>
            <person name="Fountain-Jones N.M."/>
            <person name="Garbe J.R."/>
            <person name="Macchietto M.G."/>
            <person name="Kania S.A."/>
            <person name="Gerhold R.W."/>
            <person name="Richards J.E."/>
            <person name="Wolf T.M."/>
        </authorList>
    </citation>
    <scope>NUCLEOTIDE SEQUENCE</scope>
    <source>
        <strain evidence="7">MNPRO001-30</strain>
        <tissue evidence="7">Meninges</tissue>
    </source>
</reference>
<keyword evidence="8" id="KW-1185">Reference proteome</keyword>
<gene>
    <name evidence="7" type="ORF">KIN20_011475</name>
</gene>
<evidence type="ECO:0000256" key="3">
    <source>
        <dbReference type="ARBA" id="ARBA00022676"/>
    </source>
</evidence>
<keyword evidence="4 6" id="KW-0808">Transferase</keyword>
<dbReference type="Pfam" id="PF01697">
    <property type="entry name" value="Glyco_transf_92"/>
    <property type="match status" value="1"/>
</dbReference>
<dbReference type="EC" id="2.4.1.-" evidence="6"/>
<name>A0AAD5QM26_PARTN</name>
<evidence type="ECO:0000256" key="2">
    <source>
        <dbReference type="ARBA" id="ARBA00007647"/>
    </source>
</evidence>
<protein>
    <recommendedName>
        <fullName evidence="6">Glycosyltransferase family 92 protein</fullName>
        <ecNumber evidence="6">2.4.1.-</ecNumber>
    </recommendedName>
</protein>
<keyword evidence="5" id="KW-0472">Membrane</keyword>
<dbReference type="Proteomes" id="UP001196413">
    <property type="component" value="Unassembled WGS sequence"/>
</dbReference>
<dbReference type="EMBL" id="JAHQIW010002101">
    <property type="protein sequence ID" value="KAJ1354504.1"/>
    <property type="molecule type" value="Genomic_DNA"/>
</dbReference>
<evidence type="ECO:0000256" key="6">
    <source>
        <dbReference type="RuleBase" id="RU366017"/>
    </source>
</evidence>
<evidence type="ECO:0000256" key="5">
    <source>
        <dbReference type="ARBA" id="ARBA00023136"/>
    </source>
</evidence>